<keyword evidence="2 3" id="KW-0456">Lyase</keyword>
<gene>
    <name evidence="4" type="ORF">RPE78_17985</name>
</gene>
<dbReference type="PANTHER" id="PTHR32022:SF10">
    <property type="entry name" value="D-GLUTAMATE CYCLASE, MITOCHONDRIAL"/>
    <property type="match status" value="1"/>
</dbReference>
<keyword evidence="5" id="KW-1185">Reference proteome</keyword>
<geneLocation type="plasmid" evidence="4 5">
    <name>unnamed3</name>
</geneLocation>
<dbReference type="EMBL" id="CP135446">
    <property type="protein sequence ID" value="WRY35970.1"/>
    <property type="molecule type" value="Genomic_DNA"/>
</dbReference>
<evidence type="ECO:0000313" key="4">
    <source>
        <dbReference type="EMBL" id="WRY35970.1"/>
    </source>
</evidence>
<dbReference type="PANTHER" id="PTHR32022">
    <property type="entry name" value="D-GLUTAMATE CYCLASE, MITOCHONDRIAL"/>
    <property type="match status" value="1"/>
</dbReference>
<keyword evidence="4" id="KW-0614">Plasmid</keyword>
<comment type="similarity">
    <text evidence="1 3">Belongs to the D-glutamate cyclase family.</text>
</comment>
<dbReference type="SUPFAM" id="SSF160920">
    <property type="entry name" value="PSTPO5379-like"/>
    <property type="match status" value="1"/>
</dbReference>
<dbReference type="Pfam" id="PF07286">
    <property type="entry name" value="D-Glu_cyclase"/>
    <property type="match status" value="1"/>
</dbReference>
<evidence type="ECO:0000256" key="1">
    <source>
        <dbReference type="ARBA" id="ARBA00007896"/>
    </source>
</evidence>
<name>A0ABZ1E782_9RHOB</name>
<reference evidence="4 5" key="1">
    <citation type="submission" date="2023-09" db="EMBL/GenBank/DDBJ databases">
        <title>Thioclava shenzhenensis sp. nov., a multidrug resistant bacteria-antagonizing species isolated from coastal seawater.</title>
        <authorList>
            <person name="Long M."/>
        </authorList>
    </citation>
    <scope>NUCLEOTIDE SEQUENCE [LARGE SCALE GENOMIC DNA]</scope>
    <source>
        <strain evidence="4 5">FTW29</strain>
        <plasmid evidence="4 5">unnamed3</plasmid>
    </source>
</reference>
<dbReference type="PIRSF" id="PIRSF029755">
    <property type="entry name" value="UCP029755"/>
    <property type="match status" value="1"/>
</dbReference>
<sequence>MTDLSIPHILRQEIRARRFRAPTTGVGGDALQANLVILPEAEASAFLRFAQANPQPIPLLAVSEPGAVALPSLGQDIDLRYDLPRYRVWHEGVLTEEPEEIAALWRPDLVSFAIGCSFSFEAALAKAGLPLRHQEAGRNVPMYRTTLATRPSGAFHGPVVVSMRAMPAAAAIEAVQICAHMPLAHGAPVHLGDPAQIGITDLMQPDYGDAPVIEPGDIPVFWACGVTPQAAILAARPAFAITHAPGYMLVTDIAADQAERHLRGVHGL</sequence>
<dbReference type="InterPro" id="IPR016938">
    <property type="entry name" value="UPF0317"/>
</dbReference>
<dbReference type="EC" id="4.2.1.-" evidence="3"/>
<evidence type="ECO:0000256" key="2">
    <source>
        <dbReference type="ARBA" id="ARBA00023239"/>
    </source>
</evidence>
<organism evidence="4 5">
    <name type="scientific">Thioclava litoralis</name>
    <dbReference type="NCBI Taxonomy" id="3076557"/>
    <lineage>
        <taxon>Bacteria</taxon>
        <taxon>Pseudomonadati</taxon>
        <taxon>Pseudomonadota</taxon>
        <taxon>Alphaproteobacteria</taxon>
        <taxon>Rhodobacterales</taxon>
        <taxon>Paracoccaceae</taxon>
        <taxon>Thioclava</taxon>
    </lineage>
</organism>
<dbReference type="InterPro" id="IPR038021">
    <property type="entry name" value="Putative_hydro-lyase"/>
</dbReference>
<accession>A0ABZ1E782</accession>
<dbReference type="HAMAP" id="MF_01830">
    <property type="entry name" value="Hydro_lyase"/>
    <property type="match status" value="1"/>
</dbReference>
<proteinExistence type="inferred from homology"/>
<dbReference type="RefSeq" id="WP_330628295.1">
    <property type="nucleotide sequence ID" value="NZ_CP135446.1"/>
</dbReference>
<protein>
    <recommendedName>
        <fullName evidence="3">Putative hydro-lyase RPE78_17985</fullName>
        <ecNumber evidence="3">4.2.1.-</ecNumber>
    </recommendedName>
</protein>
<dbReference type="InterPro" id="IPR009906">
    <property type="entry name" value="D-Glu_cyclase"/>
</dbReference>
<dbReference type="Proteomes" id="UP001623290">
    <property type="component" value="Plasmid unnamed3"/>
</dbReference>
<evidence type="ECO:0000256" key="3">
    <source>
        <dbReference type="HAMAP-Rule" id="MF_01830"/>
    </source>
</evidence>
<evidence type="ECO:0000313" key="5">
    <source>
        <dbReference type="Proteomes" id="UP001623290"/>
    </source>
</evidence>
<dbReference type="Gene3D" id="3.30.2040.10">
    <property type="entry name" value="PSTPO5379-like domain"/>
    <property type="match status" value="1"/>
</dbReference>
<dbReference type="Gene3D" id="3.40.1640.10">
    <property type="entry name" value="PSTPO5379-like"/>
    <property type="match status" value="1"/>
</dbReference>
<dbReference type="NCBIfam" id="NF003969">
    <property type="entry name" value="PRK05463.1"/>
    <property type="match status" value="1"/>
</dbReference>